<name>A0A9D1DRW3_9FIRM</name>
<dbReference type="InterPro" id="IPR002550">
    <property type="entry name" value="CNNM"/>
</dbReference>
<feature type="domain" description="CBS" evidence="12">
    <location>
        <begin position="309"/>
        <end position="366"/>
    </location>
</feature>
<feature type="domain" description="CNNM transmembrane" evidence="13">
    <location>
        <begin position="23"/>
        <end position="225"/>
    </location>
</feature>
<dbReference type="Gene3D" id="3.10.580.10">
    <property type="entry name" value="CBS-domain"/>
    <property type="match status" value="1"/>
</dbReference>
<evidence type="ECO:0000256" key="11">
    <source>
        <dbReference type="SAM" id="Phobius"/>
    </source>
</evidence>
<reference evidence="14" key="1">
    <citation type="submission" date="2020-10" db="EMBL/GenBank/DDBJ databases">
        <authorList>
            <person name="Gilroy R."/>
        </authorList>
    </citation>
    <scope>NUCLEOTIDE SEQUENCE</scope>
    <source>
        <strain evidence="14">ChiSjej1B19-7085</strain>
    </source>
</reference>
<evidence type="ECO:0000313" key="14">
    <source>
        <dbReference type="EMBL" id="HIR57793.1"/>
    </source>
</evidence>
<evidence type="ECO:0000256" key="3">
    <source>
        <dbReference type="ARBA" id="ARBA00022475"/>
    </source>
</evidence>
<dbReference type="SUPFAM" id="SSF54631">
    <property type="entry name" value="CBS-domain pair"/>
    <property type="match status" value="1"/>
</dbReference>
<reference evidence="14" key="2">
    <citation type="journal article" date="2021" name="PeerJ">
        <title>Extensive microbial diversity within the chicken gut microbiome revealed by metagenomics and culture.</title>
        <authorList>
            <person name="Gilroy R."/>
            <person name="Ravi A."/>
            <person name="Getino M."/>
            <person name="Pursley I."/>
            <person name="Horton D.L."/>
            <person name="Alikhan N.F."/>
            <person name="Baker D."/>
            <person name="Gharbi K."/>
            <person name="Hall N."/>
            <person name="Watson M."/>
            <person name="Adriaenssens E.M."/>
            <person name="Foster-Nyarko E."/>
            <person name="Jarju S."/>
            <person name="Secka A."/>
            <person name="Antonio M."/>
            <person name="Oren A."/>
            <person name="Chaudhuri R.R."/>
            <person name="La Ragione R."/>
            <person name="Hildebrand F."/>
            <person name="Pallen M.J."/>
        </authorList>
    </citation>
    <scope>NUCLEOTIDE SEQUENCE</scope>
    <source>
        <strain evidence="14">ChiSjej1B19-7085</strain>
    </source>
</reference>
<dbReference type="PANTHER" id="PTHR43099:SF2">
    <property type="entry name" value="UPF0053 PROTEIN YRKA"/>
    <property type="match status" value="1"/>
</dbReference>
<dbReference type="CDD" id="cd04590">
    <property type="entry name" value="CBS_pair_CorC_HlyC_assoc"/>
    <property type="match status" value="1"/>
</dbReference>
<evidence type="ECO:0000256" key="5">
    <source>
        <dbReference type="ARBA" id="ARBA00022737"/>
    </source>
</evidence>
<accession>A0A9D1DRW3</accession>
<dbReference type="PROSITE" id="PS51846">
    <property type="entry name" value="CNNM"/>
    <property type="match status" value="1"/>
</dbReference>
<dbReference type="SUPFAM" id="SSF56176">
    <property type="entry name" value="FAD-binding/transporter-associated domain-like"/>
    <property type="match status" value="1"/>
</dbReference>
<keyword evidence="8 10" id="KW-0472">Membrane</keyword>
<dbReference type="FunFam" id="3.10.580.10:FF:000002">
    <property type="entry name" value="Magnesium/cobalt efflux protein CorC"/>
    <property type="match status" value="1"/>
</dbReference>
<dbReference type="SMART" id="SM01091">
    <property type="entry name" value="CorC_HlyC"/>
    <property type="match status" value="1"/>
</dbReference>
<dbReference type="EMBL" id="DVHF01000105">
    <property type="protein sequence ID" value="HIR57793.1"/>
    <property type="molecule type" value="Genomic_DNA"/>
</dbReference>
<keyword evidence="7 9" id="KW-0129">CBS domain</keyword>
<keyword evidence="3" id="KW-1003">Cell membrane</keyword>
<evidence type="ECO:0000313" key="15">
    <source>
        <dbReference type="Proteomes" id="UP000886785"/>
    </source>
</evidence>
<dbReference type="Pfam" id="PF03471">
    <property type="entry name" value="CorC_HlyC"/>
    <property type="match status" value="1"/>
</dbReference>
<dbReference type="InterPro" id="IPR016169">
    <property type="entry name" value="FAD-bd_PCMH_sub2"/>
</dbReference>
<evidence type="ECO:0000256" key="10">
    <source>
        <dbReference type="PROSITE-ProRule" id="PRU01193"/>
    </source>
</evidence>
<sequence length="476" mass="52014">MSPEPADPCIPHLLTAAPSEALTLESGLMSIVVLLILIFINGFFAACEIAVISVNDAKMKKMAEAGDKRAKNVIRLTENTSRFLSTIQIGITLAGFLTSASASQSFAGALADVLFFLPFPRSVVETLSMVIITIILSYFNLILGELVPKKLAMHYADGMSLRVAGFLNGVATAFRPFIALLTVSTNGVLKLLGIDPNANEDEVTEEGILMMVDAGEESGVIDGDAKDMIENIFDFSDSTVGEIMTPRTEITAIEDTCTVEEAAQLSMKFGYSRIPVYHEDLDTILGIIYAKDLLGFIGKDSSNIKLTDLMRKAYFIPESKLCSDLFKEMTEKRIQIAIIVDEYGGTEGLVSLEDLLESIVGNIQDEYDNEDEEIHKVNDHTYTVDGFTNIDEVSELIEYELPDGDYDTIAGFVVERLGYIPHPGEHPVVTEGPFTFTVQEVEDKRISKILIVHEAEAAKQGEGFGSGTETPHPQQA</sequence>
<dbReference type="AlphaFoldDB" id="A0A9D1DRW3"/>
<dbReference type="PANTHER" id="PTHR43099">
    <property type="entry name" value="UPF0053 PROTEIN YRKA"/>
    <property type="match status" value="1"/>
</dbReference>
<dbReference type="Proteomes" id="UP000886785">
    <property type="component" value="Unassembled WGS sequence"/>
</dbReference>
<dbReference type="InterPro" id="IPR005170">
    <property type="entry name" value="Transptr-assoc_dom"/>
</dbReference>
<evidence type="ECO:0000256" key="1">
    <source>
        <dbReference type="ARBA" id="ARBA00004651"/>
    </source>
</evidence>
<dbReference type="Gene3D" id="3.30.465.10">
    <property type="match status" value="1"/>
</dbReference>
<dbReference type="InterPro" id="IPR044751">
    <property type="entry name" value="Ion_transp-like_CBS"/>
</dbReference>
<dbReference type="SMART" id="SM00116">
    <property type="entry name" value="CBS"/>
    <property type="match status" value="2"/>
</dbReference>
<evidence type="ECO:0000259" key="12">
    <source>
        <dbReference type="PROSITE" id="PS51371"/>
    </source>
</evidence>
<keyword evidence="6 10" id="KW-1133">Transmembrane helix</keyword>
<comment type="caution">
    <text evidence="14">The sequence shown here is derived from an EMBL/GenBank/DDBJ whole genome shotgun (WGS) entry which is preliminary data.</text>
</comment>
<proteinExistence type="inferred from homology"/>
<dbReference type="InterPro" id="IPR046342">
    <property type="entry name" value="CBS_dom_sf"/>
</dbReference>
<feature type="transmembrane region" description="Helical" evidence="11">
    <location>
        <begin position="127"/>
        <end position="147"/>
    </location>
</feature>
<dbReference type="Pfam" id="PF00571">
    <property type="entry name" value="CBS"/>
    <property type="match status" value="2"/>
</dbReference>
<dbReference type="GO" id="GO:0005886">
    <property type="term" value="C:plasma membrane"/>
    <property type="evidence" value="ECO:0007669"/>
    <property type="project" value="UniProtKB-SubCell"/>
</dbReference>
<evidence type="ECO:0000256" key="8">
    <source>
        <dbReference type="ARBA" id="ARBA00023136"/>
    </source>
</evidence>
<dbReference type="InterPro" id="IPR036318">
    <property type="entry name" value="FAD-bd_PCMH-like_sf"/>
</dbReference>
<dbReference type="InterPro" id="IPR000644">
    <property type="entry name" value="CBS_dom"/>
</dbReference>
<organism evidence="14 15">
    <name type="scientific">Candidatus Gallacutalibacter pullicola</name>
    <dbReference type="NCBI Taxonomy" id="2840830"/>
    <lineage>
        <taxon>Bacteria</taxon>
        <taxon>Bacillati</taxon>
        <taxon>Bacillota</taxon>
        <taxon>Clostridia</taxon>
        <taxon>Eubacteriales</taxon>
        <taxon>Candidatus Gallacutalibacter</taxon>
    </lineage>
</organism>
<feature type="transmembrane region" description="Helical" evidence="11">
    <location>
        <begin position="83"/>
        <end position="107"/>
    </location>
</feature>
<evidence type="ECO:0000259" key="13">
    <source>
        <dbReference type="PROSITE" id="PS51846"/>
    </source>
</evidence>
<keyword evidence="4 10" id="KW-0812">Transmembrane</keyword>
<dbReference type="Pfam" id="PF01595">
    <property type="entry name" value="CNNM"/>
    <property type="match status" value="1"/>
</dbReference>
<evidence type="ECO:0000256" key="9">
    <source>
        <dbReference type="PROSITE-ProRule" id="PRU00703"/>
    </source>
</evidence>
<evidence type="ECO:0000256" key="4">
    <source>
        <dbReference type="ARBA" id="ARBA00022692"/>
    </source>
</evidence>
<evidence type="ECO:0000256" key="2">
    <source>
        <dbReference type="ARBA" id="ARBA00006337"/>
    </source>
</evidence>
<feature type="domain" description="CBS" evidence="12">
    <location>
        <begin position="244"/>
        <end position="306"/>
    </location>
</feature>
<feature type="transmembrane region" description="Helical" evidence="11">
    <location>
        <begin position="28"/>
        <end position="52"/>
    </location>
</feature>
<comment type="similarity">
    <text evidence="2">Belongs to the UPF0053 family.</text>
</comment>
<dbReference type="GO" id="GO:0050660">
    <property type="term" value="F:flavin adenine dinucleotide binding"/>
    <property type="evidence" value="ECO:0007669"/>
    <property type="project" value="InterPro"/>
</dbReference>
<evidence type="ECO:0000256" key="6">
    <source>
        <dbReference type="ARBA" id="ARBA00022989"/>
    </source>
</evidence>
<gene>
    <name evidence="14" type="ORF">IAA54_08985</name>
</gene>
<feature type="transmembrane region" description="Helical" evidence="11">
    <location>
        <begin position="159"/>
        <end position="181"/>
    </location>
</feature>
<evidence type="ECO:0000256" key="7">
    <source>
        <dbReference type="ARBA" id="ARBA00023122"/>
    </source>
</evidence>
<keyword evidence="5" id="KW-0677">Repeat</keyword>
<comment type="subcellular location">
    <subcellularLocation>
        <location evidence="1">Cell membrane</location>
        <topology evidence="1">Multi-pass membrane protein</topology>
    </subcellularLocation>
</comment>
<dbReference type="InterPro" id="IPR051676">
    <property type="entry name" value="UPF0053_domain"/>
</dbReference>
<dbReference type="PROSITE" id="PS51371">
    <property type="entry name" value="CBS"/>
    <property type="match status" value="2"/>
</dbReference>
<protein>
    <submittedName>
        <fullName evidence="14">HlyC/CorC family transporter</fullName>
    </submittedName>
</protein>